<proteinExistence type="predicted"/>
<dbReference type="Proteomes" id="UP001214170">
    <property type="component" value="Chromosome"/>
</dbReference>
<keyword evidence="2" id="KW-1185">Reference proteome</keyword>
<gene>
    <name evidence="1" type="ORF">P8T11_27660</name>
</gene>
<name>A0ABY8GU21_9BURK</name>
<evidence type="ECO:0000313" key="2">
    <source>
        <dbReference type="Proteomes" id="UP001214170"/>
    </source>
</evidence>
<dbReference type="EMBL" id="CP121261">
    <property type="protein sequence ID" value="WFP08034.1"/>
    <property type="molecule type" value="Genomic_DNA"/>
</dbReference>
<evidence type="ECO:0000313" key="1">
    <source>
        <dbReference type="EMBL" id="WFP08034.1"/>
    </source>
</evidence>
<sequence length="40" mass="4183">MNITLDHTVALACARTRSPGWRALPASARRAAPPCHGGQA</sequence>
<reference evidence="1 2" key="1">
    <citation type="submission" date="2023-03" db="EMBL/GenBank/DDBJ databases">
        <title>Achromobacter spanius LIG8.</title>
        <authorList>
            <person name="Shrestha S."/>
        </authorList>
    </citation>
    <scope>NUCLEOTIDE SEQUENCE [LARGE SCALE GENOMIC DNA]</scope>
    <source>
        <strain evidence="1 2">LIG8</strain>
    </source>
</reference>
<organism evidence="1 2">
    <name type="scientific">Achromobacter spanius</name>
    <dbReference type="NCBI Taxonomy" id="217203"/>
    <lineage>
        <taxon>Bacteria</taxon>
        <taxon>Pseudomonadati</taxon>
        <taxon>Pseudomonadota</taxon>
        <taxon>Betaproteobacteria</taxon>
        <taxon>Burkholderiales</taxon>
        <taxon>Alcaligenaceae</taxon>
        <taxon>Achromobacter</taxon>
    </lineage>
</organism>
<accession>A0ABY8GU21</accession>
<protein>
    <submittedName>
        <fullName evidence="1">Uncharacterized protein</fullName>
    </submittedName>
</protein>
<dbReference type="RefSeq" id="WP_268079113.1">
    <property type="nucleotide sequence ID" value="NZ_CP106885.1"/>
</dbReference>